<feature type="coiled-coil region" evidence="1">
    <location>
        <begin position="69"/>
        <end position="96"/>
    </location>
</feature>
<keyword evidence="1" id="KW-0175">Coiled coil</keyword>
<evidence type="ECO:0000256" key="1">
    <source>
        <dbReference type="SAM" id="Coils"/>
    </source>
</evidence>
<name>A0A0F8Z3C1_9ZZZZ</name>
<organism evidence="2">
    <name type="scientific">marine sediment metagenome</name>
    <dbReference type="NCBI Taxonomy" id="412755"/>
    <lineage>
        <taxon>unclassified sequences</taxon>
        <taxon>metagenomes</taxon>
        <taxon>ecological metagenomes</taxon>
    </lineage>
</organism>
<evidence type="ECO:0000313" key="2">
    <source>
        <dbReference type="EMBL" id="KKK60909.1"/>
    </source>
</evidence>
<protein>
    <submittedName>
        <fullName evidence="2">Uncharacterized protein</fullName>
    </submittedName>
</protein>
<accession>A0A0F8Z3C1</accession>
<dbReference type="AlphaFoldDB" id="A0A0F8Z3C1"/>
<proteinExistence type="predicted"/>
<gene>
    <name evidence="2" type="ORF">LCGC14_3019640</name>
</gene>
<reference evidence="2" key="1">
    <citation type="journal article" date="2015" name="Nature">
        <title>Complex archaea that bridge the gap between prokaryotes and eukaryotes.</title>
        <authorList>
            <person name="Spang A."/>
            <person name="Saw J.H."/>
            <person name="Jorgensen S.L."/>
            <person name="Zaremba-Niedzwiedzka K."/>
            <person name="Martijn J."/>
            <person name="Lind A.E."/>
            <person name="van Eijk R."/>
            <person name="Schleper C."/>
            <person name="Guy L."/>
            <person name="Ettema T.J."/>
        </authorList>
    </citation>
    <scope>NUCLEOTIDE SEQUENCE</scope>
</reference>
<sequence>MAIISYQDTPADLGKQAVSQQQQVGQQAAGGLFSNTAAQSAFKKRAGYNQQTLNAAVDAWGLDLVANWNKNSEEMANALNDDMEQMRRAATQARQANDMAMYKIAMQKIMFDKEMAAHATALTNAKIGDIFTAIIAGLGQLGAGFFTSDYWENLKTIRQPTFQTAGQYQATPQSGFTF</sequence>
<dbReference type="EMBL" id="LAZR01062737">
    <property type="protein sequence ID" value="KKK60909.1"/>
    <property type="molecule type" value="Genomic_DNA"/>
</dbReference>
<comment type="caution">
    <text evidence="2">The sequence shown here is derived from an EMBL/GenBank/DDBJ whole genome shotgun (WGS) entry which is preliminary data.</text>
</comment>